<name>A0A0A8ZH19_ARUDO</name>
<reference evidence="1" key="1">
    <citation type="submission" date="2014-09" db="EMBL/GenBank/DDBJ databases">
        <authorList>
            <person name="Magalhaes I.L.F."/>
            <person name="Oliveira U."/>
            <person name="Santos F.R."/>
            <person name="Vidigal T.H.D.A."/>
            <person name="Brescovit A.D."/>
            <person name="Santos A.J."/>
        </authorList>
    </citation>
    <scope>NUCLEOTIDE SEQUENCE</scope>
    <source>
        <tissue evidence="1">Shoot tissue taken approximately 20 cm above the soil surface</tissue>
    </source>
</reference>
<sequence>MFNIGTLKAKVETLVCYNSEDNCALCL</sequence>
<protein>
    <submittedName>
        <fullName evidence="1">Uncharacterized protein</fullName>
    </submittedName>
</protein>
<organism evidence="1">
    <name type="scientific">Arundo donax</name>
    <name type="common">Giant reed</name>
    <name type="synonym">Donax arundinaceus</name>
    <dbReference type="NCBI Taxonomy" id="35708"/>
    <lineage>
        <taxon>Eukaryota</taxon>
        <taxon>Viridiplantae</taxon>
        <taxon>Streptophyta</taxon>
        <taxon>Embryophyta</taxon>
        <taxon>Tracheophyta</taxon>
        <taxon>Spermatophyta</taxon>
        <taxon>Magnoliopsida</taxon>
        <taxon>Liliopsida</taxon>
        <taxon>Poales</taxon>
        <taxon>Poaceae</taxon>
        <taxon>PACMAD clade</taxon>
        <taxon>Arundinoideae</taxon>
        <taxon>Arundineae</taxon>
        <taxon>Arundo</taxon>
    </lineage>
</organism>
<reference evidence="1" key="2">
    <citation type="journal article" date="2015" name="Data Brief">
        <title>Shoot transcriptome of the giant reed, Arundo donax.</title>
        <authorList>
            <person name="Barrero R.A."/>
            <person name="Guerrero F.D."/>
            <person name="Moolhuijzen P."/>
            <person name="Goolsby J.A."/>
            <person name="Tidwell J."/>
            <person name="Bellgard S.E."/>
            <person name="Bellgard M.I."/>
        </authorList>
    </citation>
    <scope>NUCLEOTIDE SEQUENCE</scope>
    <source>
        <tissue evidence="1">Shoot tissue taken approximately 20 cm above the soil surface</tissue>
    </source>
</reference>
<accession>A0A0A8ZH19</accession>
<evidence type="ECO:0000313" key="1">
    <source>
        <dbReference type="EMBL" id="JAD38684.1"/>
    </source>
</evidence>
<dbReference type="AlphaFoldDB" id="A0A0A8ZH19"/>
<dbReference type="EMBL" id="GBRH01259211">
    <property type="protein sequence ID" value="JAD38684.1"/>
    <property type="molecule type" value="Transcribed_RNA"/>
</dbReference>
<proteinExistence type="predicted"/>